<gene>
    <name evidence="2" type="ORF">ACJ73_01912</name>
</gene>
<evidence type="ECO:0000313" key="3">
    <source>
        <dbReference type="Proteomes" id="UP000242791"/>
    </source>
</evidence>
<feature type="region of interest" description="Disordered" evidence="1">
    <location>
        <begin position="49"/>
        <end position="85"/>
    </location>
</feature>
<evidence type="ECO:0000313" key="2">
    <source>
        <dbReference type="EMBL" id="OJD26704.1"/>
    </source>
</evidence>
<reference evidence="2 3" key="1">
    <citation type="submission" date="2015-08" db="EMBL/GenBank/DDBJ databases">
        <title>Emmonsia species relationships and genome sequence.</title>
        <authorList>
            <person name="Cuomo C.A."/>
            <person name="Schwartz I.S."/>
            <person name="Kenyon C."/>
            <person name="De Hoog G.S."/>
            <person name="Govender N.P."/>
            <person name="Botha A."/>
            <person name="Moreno L."/>
            <person name="De Vries M."/>
            <person name="Munoz J.F."/>
            <person name="Stielow J.B."/>
        </authorList>
    </citation>
    <scope>NUCLEOTIDE SEQUENCE [LARGE SCALE GENOMIC DNA]</scope>
    <source>
        <strain evidence="2 3">EI222</strain>
    </source>
</reference>
<evidence type="ECO:0000256" key="1">
    <source>
        <dbReference type="SAM" id="MobiDB-lite"/>
    </source>
</evidence>
<accession>A0A1J9QE11</accession>
<comment type="caution">
    <text evidence="2">The sequence shown here is derived from an EMBL/GenBank/DDBJ whole genome shotgun (WGS) entry which is preliminary data.</text>
</comment>
<sequence>MLSRGPDIYHELLKAQELPGAESQIPLVVCGDEIGHLIQPGEVPDPRGPGAGIIRSQWPPPDQESRAAQMPGSHPVVDPESGRWCPGSRRCKIAPGGAGMGQLCRTWRCSRAGPTGQNPPCSIAGSWELESRSLPPRSEPRRKNTVPASSQDQEAAILPPKRHSPAAWGTGGKPQSKQETHEGFAACQHHTSRTDRKVHHARDRTTTVLAKTAPQPASSRPASLGRAEKQKGMERLILSDIPPGQGQRGTLYPRPRQRREGTDKEAYWHV</sequence>
<keyword evidence="3" id="KW-1185">Reference proteome</keyword>
<feature type="compositionally biased region" description="Basic and acidic residues" evidence="1">
    <location>
        <begin position="258"/>
        <end position="270"/>
    </location>
</feature>
<dbReference type="VEuPathDB" id="FungiDB:ACJ73_01912"/>
<dbReference type="EMBL" id="LGTZ01000189">
    <property type="protein sequence ID" value="OJD26704.1"/>
    <property type="molecule type" value="Genomic_DNA"/>
</dbReference>
<dbReference type="AlphaFoldDB" id="A0A1J9QE11"/>
<organism evidence="2 3">
    <name type="scientific">Blastomyces percursus</name>
    <dbReference type="NCBI Taxonomy" id="1658174"/>
    <lineage>
        <taxon>Eukaryota</taxon>
        <taxon>Fungi</taxon>
        <taxon>Dikarya</taxon>
        <taxon>Ascomycota</taxon>
        <taxon>Pezizomycotina</taxon>
        <taxon>Eurotiomycetes</taxon>
        <taxon>Eurotiomycetidae</taxon>
        <taxon>Onygenales</taxon>
        <taxon>Ajellomycetaceae</taxon>
        <taxon>Blastomyces</taxon>
    </lineage>
</organism>
<feature type="region of interest" description="Disordered" evidence="1">
    <location>
        <begin position="113"/>
        <end position="270"/>
    </location>
</feature>
<dbReference type="Proteomes" id="UP000242791">
    <property type="component" value="Unassembled WGS sequence"/>
</dbReference>
<protein>
    <submittedName>
        <fullName evidence="2">Uncharacterized protein</fullName>
    </submittedName>
</protein>
<proteinExistence type="predicted"/>
<name>A0A1J9QE11_9EURO</name>